<keyword evidence="5 6" id="KW-0949">S-adenosyl-L-methionine</keyword>
<dbReference type="Proteomes" id="UP000469724">
    <property type="component" value="Unassembled WGS sequence"/>
</dbReference>
<feature type="binding site" evidence="6">
    <location>
        <position position="94"/>
    </location>
    <ligand>
        <name>S-adenosyl-L-methionine</name>
        <dbReference type="ChEBI" id="CHEBI:59789"/>
    </ligand>
</feature>
<dbReference type="GO" id="GO:0070043">
    <property type="term" value="F:rRNA (guanine-N7-)-methyltransferase activity"/>
    <property type="evidence" value="ECO:0007669"/>
    <property type="project" value="UniProtKB-UniRule"/>
</dbReference>
<feature type="binding site" evidence="6">
    <location>
        <position position="99"/>
    </location>
    <ligand>
        <name>S-adenosyl-L-methionine</name>
        <dbReference type="ChEBI" id="CHEBI:59789"/>
    </ligand>
</feature>
<keyword evidence="4 6" id="KW-0808">Transferase</keyword>
<comment type="caution">
    <text evidence="6">Lacks conserved residue(s) required for the propagation of feature annotation.</text>
</comment>
<dbReference type="InterPro" id="IPR029063">
    <property type="entry name" value="SAM-dependent_MTases_sf"/>
</dbReference>
<accession>A0A7K3NIL0</accession>
<evidence type="ECO:0000256" key="1">
    <source>
        <dbReference type="ARBA" id="ARBA00022490"/>
    </source>
</evidence>
<name>A0A7K3NIL0_9BACT</name>
<keyword evidence="2 6" id="KW-0698">rRNA processing</keyword>
<dbReference type="EC" id="2.1.1.-" evidence="6"/>
<dbReference type="EMBL" id="JAAGRQ010000011">
    <property type="protein sequence ID" value="NDY55937.1"/>
    <property type="molecule type" value="Genomic_DNA"/>
</dbReference>
<evidence type="ECO:0000256" key="5">
    <source>
        <dbReference type="ARBA" id="ARBA00022691"/>
    </source>
</evidence>
<evidence type="ECO:0000256" key="2">
    <source>
        <dbReference type="ARBA" id="ARBA00022552"/>
    </source>
</evidence>
<comment type="similarity">
    <text evidence="6">Belongs to the methyltransferase superfamily. RNA methyltransferase RsmG family.</text>
</comment>
<comment type="subcellular location">
    <subcellularLocation>
        <location evidence="6">Cytoplasm</location>
    </subcellularLocation>
</comment>
<dbReference type="GO" id="GO:0005829">
    <property type="term" value="C:cytosol"/>
    <property type="evidence" value="ECO:0007669"/>
    <property type="project" value="TreeGrafter"/>
</dbReference>
<dbReference type="InterPro" id="IPR003682">
    <property type="entry name" value="rRNA_ssu_MeTfrase_G"/>
</dbReference>
<feature type="binding site" evidence="6">
    <location>
        <position position="166"/>
    </location>
    <ligand>
        <name>S-adenosyl-L-methionine</name>
        <dbReference type="ChEBI" id="CHEBI:59789"/>
    </ligand>
</feature>
<evidence type="ECO:0000256" key="4">
    <source>
        <dbReference type="ARBA" id="ARBA00022679"/>
    </source>
</evidence>
<dbReference type="Gene3D" id="3.40.50.150">
    <property type="entry name" value="Vaccinia Virus protein VP39"/>
    <property type="match status" value="1"/>
</dbReference>
<evidence type="ECO:0000256" key="6">
    <source>
        <dbReference type="HAMAP-Rule" id="MF_00074"/>
    </source>
</evidence>
<keyword evidence="8" id="KW-1185">Reference proteome</keyword>
<dbReference type="Pfam" id="PF02527">
    <property type="entry name" value="GidB"/>
    <property type="match status" value="1"/>
</dbReference>
<proteinExistence type="inferred from homology"/>
<sequence length="245" mass="26105">MTKTAQPITVDAVRTRLAAQGQAVSADQAASLAAYLEVLTAWNRRVNLVGHIRWTEILDDLAIDSLHLAAFLESPPVAGLLDTAGGAPLCLDFGAGAGLPGIPLRILWPRGDYVLIEVRAKRAVFLAEALARLSLPRTTVFSGRAEEAPGRLVSPDRPGLVLCLSRAFLPWPKFLAFVATHLGDLGRPVAVLAMTGDRPADDPVAIASAGWTQHAGSAYEVLGKTRYLSLFVLKNASRALPLKMS</sequence>
<evidence type="ECO:0000256" key="3">
    <source>
        <dbReference type="ARBA" id="ARBA00022603"/>
    </source>
</evidence>
<keyword evidence="3 6" id="KW-0489">Methyltransferase</keyword>
<reference evidence="7 8" key="1">
    <citation type="submission" date="2020-02" db="EMBL/GenBank/DDBJ databases">
        <title>Comparative genomics of sulfur disproportionating microorganisms.</title>
        <authorList>
            <person name="Ward L.M."/>
            <person name="Bertran E."/>
            <person name="Johnston D.T."/>
        </authorList>
    </citation>
    <scope>NUCLEOTIDE SEQUENCE [LARGE SCALE GENOMIC DNA]</scope>
    <source>
        <strain evidence="7 8">DSM 3696</strain>
    </source>
</reference>
<gene>
    <name evidence="6" type="primary">rsmG</name>
    <name evidence="7" type="ORF">G3N56_04160</name>
</gene>
<dbReference type="PANTHER" id="PTHR31760:SF0">
    <property type="entry name" value="S-ADENOSYL-L-METHIONINE-DEPENDENT METHYLTRANSFERASES SUPERFAMILY PROTEIN"/>
    <property type="match status" value="1"/>
</dbReference>
<dbReference type="AlphaFoldDB" id="A0A7K3NIL0"/>
<dbReference type="RefSeq" id="WP_163300988.1">
    <property type="nucleotide sequence ID" value="NZ_JAAGRQ010000011.1"/>
</dbReference>
<dbReference type="PANTHER" id="PTHR31760">
    <property type="entry name" value="S-ADENOSYL-L-METHIONINE-DEPENDENT METHYLTRANSFERASES SUPERFAMILY PROTEIN"/>
    <property type="match status" value="1"/>
</dbReference>
<dbReference type="HAMAP" id="MF_00074">
    <property type="entry name" value="16SrRNA_methyltr_G"/>
    <property type="match status" value="1"/>
</dbReference>
<evidence type="ECO:0000313" key="7">
    <source>
        <dbReference type="EMBL" id="NDY55937.1"/>
    </source>
</evidence>
<comment type="caution">
    <text evidence="7">The sequence shown here is derived from an EMBL/GenBank/DDBJ whole genome shotgun (WGS) entry which is preliminary data.</text>
</comment>
<dbReference type="SUPFAM" id="SSF53335">
    <property type="entry name" value="S-adenosyl-L-methionine-dependent methyltransferases"/>
    <property type="match status" value="1"/>
</dbReference>
<protein>
    <recommendedName>
        <fullName evidence="6">Ribosomal RNA small subunit methyltransferase G</fullName>
        <ecNumber evidence="6">2.1.1.-</ecNumber>
    </recommendedName>
    <alternativeName>
        <fullName evidence="6">16S rRNA 7-methylguanosine methyltransferase</fullName>
        <shortName evidence="6">16S rRNA m7G methyltransferase</shortName>
    </alternativeName>
</protein>
<evidence type="ECO:0000313" key="8">
    <source>
        <dbReference type="Proteomes" id="UP000469724"/>
    </source>
</evidence>
<comment type="function">
    <text evidence="6">Specifically methylates the N7 position of a guanine in 16S rRNA.</text>
</comment>
<feature type="binding site" evidence="6">
    <location>
        <begin position="145"/>
        <end position="146"/>
    </location>
    <ligand>
        <name>S-adenosyl-L-methionine</name>
        <dbReference type="ChEBI" id="CHEBI:59789"/>
    </ligand>
</feature>
<keyword evidence="1 6" id="KW-0963">Cytoplasm</keyword>
<organism evidence="7 8">
    <name type="scientific">Desulfolutivibrio sulfodismutans</name>
    <dbReference type="NCBI Taxonomy" id="63561"/>
    <lineage>
        <taxon>Bacteria</taxon>
        <taxon>Pseudomonadati</taxon>
        <taxon>Thermodesulfobacteriota</taxon>
        <taxon>Desulfovibrionia</taxon>
        <taxon>Desulfovibrionales</taxon>
        <taxon>Desulfovibrionaceae</taxon>
        <taxon>Desulfolutivibrio</taxon>
    </lineage>
</organism>